<evidence type="ECO:0000313" key="2">
    <source>
        <dbReference type="EMBL" id="KHG04881.1"/>
    </source>
</evidence>
<sequence length="43" mass="4924">MAIVSCYVIHRVRRIGAAEDSTVTTHHNCFILFIVLFMFGIKI</sequence>
<accession>A0A0B0N148</accession>
<organism evidence="2 3">
    <name type="scientific">Gossypium arboreum</name>
    <name type="common">Tree cotton</name>
    <name type="synonym">Gossypium nanking</name>
    <dbReference type="NCBI Taxonomy" id="29729"/>
    <lineage>
        <taxon>Eukaryota</taxon>
        <taxon>Viridiplantae</taxon>
        <taxon>Streptophyta</taxon>
        <taxon>Embryophyta</taxon>
        <taxon>Tracheophyta</taxon>
        <taxon>Spermatophyta</taxon>
        <taxon>Magnoliopsida</taxon>
        <taxon>eudicotyledons</taxon>
        <taxon>Gunneridae</taxon>
        <taxon>Pentapetalae</taxon>
        <taxon>rosids</taxon>
        <taxon>malvids</taxon>
        <taxon>Malvales</taxon>
        <taxon>Malvaceae</taxon>
        <taxon>Malvoideae</taxon>
        <taxon>Gossypium</taxon>
    </lineage>
</organism>
<keyword evidence="1" id="KW-1133">Transmembrane helix</keyword>
<gene>
    <name evidence="2" type="ORF">F383_01636</name>
</gene>
<keyword evidence="3" id="KW-1185">Reference proteome</keyword>
<keyword evidence="1" id="KW-0812">Transmembrane</keyword>
<name>A0A0B0N148_GOSAR</name>
<dbReference type="AlphaFoldDB" id="A0A0B0N148"/>
<reference evidence="3" key="1">
    <citation type="submission" date="2014-09" db="EMBL/GenBank/DDBJ databases">
        <authorList>
            <person name="Mudge J."/>
            <person name="Ramaraj T."/>
            <person name="Lindquist I.E."/>
            <person name="Bharti A.K."/>
            <person name="Sundararajan A."/>
            <person name="Cameron C.T."/>
            <person name="Woodward J.E."/>
            <person name="May G.D."/>
            <person name="Brubaker C."/>
            <person name="Broadhvest J."/>
            <person name="Wilkins T.A."/>
        </authorList>
    </citation>
    <scope>NUCLEOTIDE SEQUENCE</scope>
    <source>
        <strain evidence="3">cv. AKA8401</strain>
    </source>
</reference>
<proteinExistence type="predicted"/>
<comment type="caution">
    <text evidence="2">The sequence shown here is derived from an EMBL/GenBank/DDBJ whole genome shotgun (WGS) entry which is preliminary data.</text>
</comment>
<evidence type="ECO:0000256" key="1">
    <source>
        <dbReference type="SAM" id="Phobius"/>
    </source>
</evidence>
<feature type="transmembrane region" description="Helical" evidence="1">
    <location>
        <begin position="23"/>
        <end position="41"/>
    </location>
</feature>
<dbReference type="EMBL" id="JRRC01419940">
    <property type="protein sequence ID" value="KHG04881.1"/>
    <property type="molecule type" value="Genomic_DNA"/>
</dbReference>
<keyword evidence="1" id="KW-0472">Membrane</keyword>
<dbReference type="Proteomes" id="UP000032142">
    <property type="component" value="Unassembled WGS sequence"/>
</dbReference>
<protein>
    <submittedName>
        <fullName evidence="2">Uncharacterized protein</fullName>
    </submittedName>
</protein>
<evidence type="ECO:0000313" key="3">
    <source>
        <dbReference type="Proteomes" id="UP000032142"/>
    </source>
</evidence>